<dbReference type="AlphaFoldDB" id="A0A813RRS4"/>
<name>A0A813RRS4_9BILA</name>
<dbReference type="Proteomes" id="UP000663868">
    <property type="component" value="Unassembled WGS sequence"/>
</dbReference>
<evidence type="ECO:0000256" key="10">
    <source>
        <dbReference type="ARBA" id="ARBA00023303"/>
    </source>
</evidence>
<evidence type="ECO:0000313" key="13">
    <source>
        <dbReference type="EMBL" id="CAF0784980.1"/>
    </source>
</evidence>
<evidence type="ECO:0000256" key="1">
    <source>
        <dbReference type="ARBA" id="ARBA00004141"/>
    </source>
</evidence>
<keyword evidence="9 11" id="KW-0739">Sodium transport</keyword>
<reference evidence="13" key="1">
    <citation type="submission" date="2021-02" db="EMBL/GenBank/DDBJ databases">
        <authorList>
            <person name="Nowell W R."/>
        </authorList>
    </citation>
    <scope>NUCLEOTIDE SEQUENCE</scope>
</reference>
<evidence type="ECO:0000256" key="4">
    <source>
        <dbReference type="ARBA" id="ARBA00022692"/>
    </source>
</evidence>
<keyword evidence="10 11" id="KW-0407">Ion channel</keyword>
<comment type="caution">
    <text evidence="13">The sequence shown here is derived from an EMBL/GenBank/DDBJ whole genome shotgun (WGS) entry which is preliminary data.</text>
</comment>
<dbReference type="PANTHER" id="PTHR11690:SF300">
    <property type="entry name" value="PICKPOCKET PROTEIN 19"/>
    <property type="match status" value="1"/>
</dbReference>
<keyword evidence="5 12" id="KW-1133">Transmembrane helix</keyword>
<accession>A0A813RRS4</accession>
<dbReference type="InterPro" id="IPR001873">
    <property type="entry name" value="ENaC"/>
</dbReference>
<evidence type="ECO:0000256" key="8">
    <source>
        <dbReference type="ARBA" id="ARBA00023136"/>
    </source>
</evidence>
<keyword evidence="7 11" id="KW-0406">Ion transport</keyword>
<evidence type="ECO:0000256" key="3">
    <source>
        <dbReference type="ARBA" id="ARBA00022461"/>
    </source>
</evidence>
<protein>
    <submittedName>
        <fullName evidence="13">Uncharacterized protein</fullName>
    </submittedName>
</protein>
<evidence type="ECO:0000256" key="9">
    <source>
        <dbReference type="ARBA" id="ARBA00023201"/>
    </source>
</evidence>
<dbReference type="PANTHER" id="PTHR11690">
    <property type="entry name" value="AMILORIDE-SENSITIVE SODIUM CHANNEL-RELATED"/>
    <property type="match status" value="1"/>
</dbReference>
<organism evidence="13 15">
    <name type="scientific">Adineta steineri</name>
    <dbReference type="NCBI Taxonomy" id="433720"/>
    <lineage>
        <taxon>Eukaryota</taxon>
        <taxon>Metazoa</taxon>
        <taxon>Spiralia</taxon>
        <taxon>Gnathifera</taxon>
        <taxon>Rotifera</taxon>
        <taxon>Eurotatoria</taxon>
        <taxon>Bdelloidea</taxon>
        <taxon>Adinetida</taxon>
        <taxon>Adinetidae</taxon>
        <taxon>Adineta</taxon>
    </lineage>
</organism>
<evidence type="ECO:0000256" key="11">
    <source>
        <dbReference type="RuleBase" id="RU000679"/>
    </source>
</evidence>
<keyword evidence="6" id="KW-0915">Sodium</keyword>
<keyword evidence="8 12" id="KW-0472">Membrane</keyword>
<dbReference type="GO" id="GO:0015280">
    <property type="term" value="F:ligand-gated sodium channel activity"/>
    <property type="evidence" value="ECO:0007669"/>
    <property type="project" value="TreeGrafter"/>
</dbReference>
<feature type="transmembrane region" description="Helical" evidence="12">
    <location>
        <begin position="47"/>
        <end position="69"/>
    </location>
</feature>
<dbReference type="GO" id="GO:0005886">
    <property type="term" value="C:plasma membrane"/>
    <property type="evidence" value="ECO:0007669"/>
    <property type="project" value="TreeGrafter"/>
</dbReference>
<gene>
    <name evidence="13" type="ORF">IZO911_LOCUS6064</name>
    <name evidence="14" type="ORF">KXQ929_LOCUS26981</name>
</gene>
<comment type="subcellular location">
    <subcellularLocation>
        <location evidence="1">Membrane</location>
        <topology evidence="1">Multi-pass membrane protein</topology>
    </subcellularLocation>
</comment>
<evidence type="ECO:0000256" key="2">
    <source>
        <dbReference type="ARBA" id="ARBA00022448"/>
    </source>
</evidence>
<evidence type="ECO:0000256" key="7">
    <source>
        <dbReference type="ARBA" id="ARBA00023065"/>
    </source>
</evidence>
<evidence type="ECO:0000313" key="14">
    <source>
        <dbReference type="EMBL" id="CAF3974677.1"/>
    </source>
</evidence>
<dbReference type="Proteomes" id="UP000663860">
    <property type="component" value="Unassembled WGS sequence"/>
</dbReference>
<dbReference type="EMBL" id="CAJOBB010002505">
    <property type="protein sequence ID" value="CAF3974677.1"/>
    <property type="molecule type" value="Genomic_DNA"/>
</dbReference>
<dbReference type="EMBL" id="CAJNOE010000037">
    <property type="protein sequence ID" value="CAF0784980.1"/>
    <property type="molecule type" value="Genomic_DNA"/>
</dbReference>
<evidence type="ECO:0000313" key="15">
    <source>
        <dbReference type="Proteomes" id="UP000663860"/>
    </source>
</evidence>
<dbReference type="Gene3D" id="2.60.470.10">
    <property type="entry name" value="Acid-sensing ion channels like domains"/>
    <property type="match status" value="1"/>
</dbReference>
<keyword evidence="2 11" id="KW-0813">Transport</keyword>
<evidence type="ECO:0000256" key="6">
    <source>
        <dbReference type="ARBA" id="ARBA00023053"/>
    </source>
</evidence>
<proteinExistence type="inferred from homology"/>
<sequence>MESIVGETQPKPISKQRRRSIIVDYLLSTSTHGLRSVGRAYSSCNRLFWIIIFTVAFGFMFFFVISSVIEYFTYPTQTTTEINLERKMPFPAVTVCNANPYRLDKMNASLVAFVNRLYSPNKTYNQNLLDSLAIPLVIDLFNRNQTEELALIGFQLSDILLSCWYNGIDCSNLFTRSLTSALGNCFTFNWKTSTPFFTIADYGDTLLLREALQMTFYVPRESNFPVPYFMIGLNIVLHDNDEFPLSIENGLALAPGLSHLITYRKSSETFLPAPYSQCTSNVSSDLRALYRTTFTNRNVSDSILYSESVCNELCELAYIFSQCSCILPIPFFTRNVLALNGSLVSARICNPVTNEFSCAFTAKQQLAASDQLQTAWCSHCTSQCQYTDFTSDLSAQAAPSDTEKATWAAALLNGSNTTILLPDDFAQNFSYYMDRNYLRVEIQCGSKYVIEYKQVATLSLIDVFASIGGQSGL</sequence>
<keyword evidence="3 11" id="KW-0894">Sodium channel</keyword>
<keyword evidence="4 11" id="KW-0812">Transmembrane</keyword>
<evidence type="ECO:0000256" key="5">
    <source>
        <dbReference type="ARBA" id="ARBA00022989"/>
    </source>
</evidence>
<comment type="similarity">
    <text evidence="11">Belongs to the amiloride-sensitive sodium channel (TC 1.A.6) family.</text>
</comment>
<dbReference type="PRINTS" id="PR01078">
    <property type="entry name" value="AMINACHANNEL"/>
</dbReference>
<evidence type="ECO:0000256" key="12">
    <source>
        <dbReference type="SAM" id="Phobius"/>
    </source>
</evidence>
<dbReference type="Pfam" id="PF00858">
    <property type="entry name" value="ASC"/>
    <property type="match status" value="1"/>
</dbReference>